<accession>Q23MH7</accession>
<keyword evidence="1" id="KW-0802">TPR repeat</keyword>
<evidence type="ECO:0000313" key="3">
    <source>
        <dbReference type="EMBL" id="EAR97662.3"/>
    </source>
</evidence>
<feature type="region of interest" description="Disordered" evidence="2">
    <location>
        <begin position="311"/>
        <end position="348"/>
    </location>
</feature>
<evidence type="ECO:0000313" key="4">
    <source>
        <dbReference type="Proteomes" id="UP000009168"/>
    </source>
</evidence>
<name>Q23MH7_TETTS</name>
<proteinExistence type="predicted"/>
<reference evidence="4" key="1">
    <citation type="journal article" date="2006" name="PLoS Biol.">
        <title>Macronuclear genome sequence of the ciliate Tetrahymena thermophila, a model eukaryote.</title>
        <authorList>
            <person name="Eisen J.A."/>
            <person name="Coyne R.S."/>
            <person name="Wu M."/>
            <person name="Wu D."/>
            <person name="Thiagarajan M."/>
            <person name="Wortman J.R."/>
            <person name="Badger J.H."/>
            <person name="Ren Q."/>
            <person name="Amedeo P."/>
            <person name="Jones K.M."/>
            <person name="Tallon L.J."/>
            <person name="Delcher A.L."/>
            <person name="Salzberg S.L."/>
            <person name="Silva J.C."/>
            <person name="Haas B.J."/>
            <person name="Majoros W.H."/>
            <person name="Farzad M."/>
            <person name="Carlton J.M."/>
            <person name="Smith R.K. Jr."/>
            <person name="Garg J."/>
            <person name="Pearlman R.E."/>
            <person name="Karrer K.M."/>
            <person name="Sun L."/>
            <person name="Manning G."/>
            <person name="Elde N.C."/>
            <person name="Turkewitz A.P."/>
            <person name="Asai D.J."/>
            <person name="Wilkes D.E."/>
            <person name="Wang Y."/>
            <person name="Cai H."/>
            <person name="Collins K."/>
            <person name="Stewart B.A."/>
            <person name="Lee S.R."/>
            <person name="Wilamowska K."/>
            <person name="Weinberg Z."/>
            <person name="Ruzzo W.L."/>
            <person name="Wloga D."/>
            <person name="Gaertig J."/>
            <person name="Frankel J."/>
            <person name="Tsao C.-C."/>
            <person name="Gorovsky M.A."/>
            <person name="Keeling P.J."/>
            <person name="Waller R.F."/>
            <person name="Patron N.J."/>
            <person name="Cherry J.M."/>
            <person name="Stover N.A."/>
            <person name="Krieger C.J."/>
            <person name="del Toro C."/>
            <person name="Ryder H.F."/>
            <person name="Williamson S.C."/>
            <person name="Barbeau R.A."/>
            <person name="Hamilton E.P."/>
            <person name="Orias E."/>
        </authorList>
    </citation>
    <scope>NUCLEOTIDE SEQUENCE [LARGE SCALE GENOMIC DNA]</scope>
    <source>
        <strain evidence="4">SB210</strain>
    </source>
</reference>
<dbReference type="EMBL" id="GG662661">
    <property type="protein sequence ID" value="EAR97662.3"/>
    <property type="molecule type" value="Genomic_DNA"/>
</dbReference>
<gene>
    <name evidence="3" type="ORF">TTHERM_00618840</name>
</gene>
<dbReference type="InParanoid" id="Q23MH7"/>
<organism evidence="3 4">
    <name type="scientific">Tetrahymena thermophila (strain SB210)</name>
    <dbReference type="NCBI Taxonomy" id="312017"/>
    <lineage>
        <taxon>Eukaryota</taxon>
        <taxon>Sar</taxon>
        <taxon>Alveolata</taxon>
        <taxon>Ciliophora</taxon>
        <taxon>Intramacronucleata</taxon>
        <taxon>Oligohymenophorea</taxon>
        <taxon>Hymenostomatida</taxon>
        <taxon>Tetrahymenina</taxon>
        <taxon>Tetrahymenidae</taxon>
        <taxon>Tetrahymena</taxon>
    </lineage>
</organism>
<keyword evidence="4" id="KW-1185">Reference proteome</keyword>
<evidence type="ECO:0000256" key="1">
    <source>
        <dbReference type="PROSITE-ProRule" id="PRU00339"/>
    </source>
</evidence>
<feature type="repeat" description="TPR" evidence="1">
    <location>
        <begin position="604"/>
        <end position="637"/>
    </location>
</feature>
<dbReference type="PROSITE" id="PS50005">
    <property type="entry name" value="TPR"/>
    <property type="match status" value="1"/>
</dbReference>
<dbReference type="InterPro" id="IPR019734">
    <property type="entry name" value="TPR_rpt"/>
</dbReference>
<dbReference type="SUPFAM" id="SSF48452">
    <property type="entry name" value="TPR-like"/>
    <property type="match status" value="1"/>
</dbReference>
<dbReference type="GeneID" id="7823774"/>
<sequence length="760" mass="90437">MNFFHNKIKFILKNHFSLKKGQFLKNSFFNHSISQFRFCSSQSSQSKIEDILKQINNYDSIQIIEEYRNYAQTTSNFTKFMEISNQFLKQMKSREEQQKALEICDIVVQSCLTKFTQNNENPQIFFKGQQALLNYKLKKNEESSKIAESLYKDFSSQLNKLKTFYLILSAKYLLEVMAQIKNIEISKKLLNDIQILLAEDNWQTLSSQQIFDLYYIHFGIYYLDQNFQEAAEWGWKSYQQLVKLNNSNFRPEYILIGVYICYNRLNQKDKCEEALVEIQKYNKFSREYLDQLEQSYIQPFEVEKQEEREKKFQQIQQQNKNDNKNKTENNSESKQETNSQNQAKTNLKDEDKGNYFIQNKLFKEGIAYYKNQLQKLDAQKDILKYVFIQDRIAYLYSECQDFQKAINLCLDSHQMLLKLYDKQFVSNYETFQNLSYIKTIYEKNNELEKAIQWGQKWHDYCTKYQLFDKQSEVIESNMLSHAVVLSKAGQASQALLYCQNIIKYLQKFPNNKEILKFGLNQLLYSLSQQAHNTQGQKEAAISLCELSRNIMIQDKEYRSYYFMMLKESINLSLIVDDKKNFMKYGSEYLKVRDQYEEEDLESAVQIMFDISQQLVQDNEYNQAVEVLQKALSISKRAPIDQNQIQMNLLLTTLYILQNKIEDAEQYLQQATYLYDTYFASLSNQQNLEIDIVKIQAIIQYHKQNNGKCLDLIEKYFQILSTQQSNEIYEDIIIILSNLSSNKEHQHRVNLIQVKYNLNLD</sequence>
<evidence type="ECO:0000256" key="2">
    <source>
        <dbReference type="SAM" id="MobiDB-lite"/>
    </source>
</evidence>
<dbReference type="KEGG" id="tet:TTHERM_00618840"/>
<feature type="compositionally biased region" description="Basic and acidic residues" evidence="2">
    <location>
        <begin position="321"/>
        <end position="335"/>
    </location>
</feature>
<dbReference type="InterPro" id="IPR011990">
    <property type="entry name" value="TPR-like_helical_dom_sf"/>
</dbReference>
<dbReference type="RefSeq" id="XP_001017907.3">
    <property type="nucleotide sequence ID" value="XM_001017907.3"/>
</dbReference>
<dbReference type="AlphaFoldDB" id="Q23MH7"/>
<dbReference type="Proteomes" id="UP000009168">
    <property type="component" value="Unassembled WGS sequence"/>
</dbReference>
<dbReference type="Gene3D" id="1.25.40.10">
    <property type="entry name" value="Tetratricopeptide repeat domain"/>
    <property type="match status" value="1"/>
</dbReference>
<dbReference type="HOGENOM" id="CLU_277010_0_0_1"/>
<protein>
    <submittedName>
        <fullName evidence="3">Uncharacterized protein</fullName>
    </submittedName>
</protein>